<feature type="non-terminal residue" evidence="2">
    <location>
        <position position="1"/>
    </location>
</feature>
<evidence type="ECO:0000313" key="2">
    <source>
        <dbReference type="EMBL" id="CAG7817444.1"/>
    </source>
</evidence>
<comment type="caution">
    <text evidence="2">The sequence shown here is derived from an EMBL/GenBank/DDBJ whole genome shotgun (WGS) entry which is preliminary data.</text>
</comment>
<keyword evidence="3" id="KW-1185">Reference proteome</keyword>
<dbReference type="AlphaFoldDB" id="A0A8J2L853"/>
<feature type="compositionally biased region" description="Low complexity" evidence="1">
    <location>
        <begin position="9"/>
        <end position="20"/>
    </location>
</feature>
<feature type="region of interest" description="Disordered" evidence="1">
    <location>
        <begin position="1"/>
        <end position="23"/>
    </location>
</feature>
<protein>
    <submittedName>
        <fullName evidence="2">Uncharacterized protein</fullName>
    </submittedName>
</protein>
<accession>A0A8J2L853</accession>
<dbReference type="EMBL" id="CAJVCH010394268">
    <property type="protein sequence ID" value="CAG7817444.1"/>
    <property type="molecule type" value="Genomic_DNA"/>
</dbReference>
<organism evidence="2 3">
    <name type="scientific">Allacma fusca</name>
    <dbReference type="NCBI Taxonomy" id="39272"/>
    <lineage>
        <taxon>Eukaryota</taxon>
        <taxon>Metazoa</taxon>
        <taxon>Ecdysozoa</taxon>
        <taxon>Arthropoda</taxon>
        <taxon>Hexapoda</taxon>
        <taxon>Collembola</taxon>
        <taxon>Symphypleona</taxon>
        <taxon>Sminthuridae</taxon>
        <taxon>Allacma</taxon>
    </lineage>
</organism>
<sequence>NLKPKPKKQVVNPKPKGKVNYSKPEEKVVKPVQKVKKETLYFKRDVSVSSDNDSLKDINFFDANPVDAKFTGYRQLKDKVPIPDIFPKLAKSKVPYIILNFMKTINFSRADDINHDEMIRDVAPEPDAQVANPVIPAVAIMHPAVEEVLPEQVNEEPVQPIVPIQEPVIPERIPFRLM</sequence>
<reference evidence="2" key="1">
    <citation type="submission" date="2021-06" db="EMBL/GenBank/DDBJ databases">
        <authorList>
            <person name="Hodson N. C."/>
            <person name="Mongue J. A."/>
            <person name="Jaron S. K."/>
        </authorList>
    </citation>
    <scope>NUCLEOTIDE SEQUENCE</scope>
</reference>
<name>A0A8J2L853_9HEXA</name>
<evidence type="ECO:0000256" key="1">
    <source>
        <dbReference type="SAM" id="MobiDB-lite"/>
    </source>
</evidence>
<gene>
    <name evidence="2" type="ORF">AFUS01_LOCUS28014</name>
</gene>
<dbReference type="Proteomes" id="UP000708208">
    <property type="component" value="Unassembled WGS sequence"/>
</dbReference>
<proteinExistence type="predicted"/>
<evidence type="ECO:0000313" key="3">
    <source>
        <dbReference type="Proteomes" id="UP000708208"/>
    </source>
</evidence>